<feature type="compositionally biased region" description="Polar residues" evidence="1">
    <location>
        <begin position="54"/>
        <end position="66"/>
    </location>
</feature>
<feature type="compositionally biased region" description="Pro residues" evidence="1">
    <location>
        <begin position="250"/>
        <end position="265"/>
    </location>
</feature>
<organism evidence="2 3">
    <name type="scientific">Puccinia coronata f. sp. avenae</name>
    <dbReference type="NCBI Taxonomy" id="200324"/>
    <lineage>
        <taxon>Eukaryota</taxon>
        <taxon>Fungi</taxon>
        <taxon>Dikarya</taxon>
        <taxon>Basidiomycota</taxon>
        <taxon>Pucciniomycotina</taxon>
        <taxon>Pucciniomycetes</taxon>
        <taxon>Pucciniales</taxon>
        <taxon>Pucciniaceae</taxon>
        <taxon>Puccinia</taxon>
    </lineage>
</organism>
<dbReference type="Proteomes" id="UP000235392">
    <property type="component" value="Unassembled WGS sequence"/>
</dbReference>
<reference evidence="2 3" key="1">
    <citation type="submission" date="2017-11" db="EMBL/GenBank/DDBJ databases">
        <title>De novo assembly and phasing of dikaryotic genomes from two isolates of Puccinia coronata f. sp. avenae, the causal agent of oat crown rust.</title>
        <authorList>
            <person name="Miller M.E."/>
            <person name="Zhang Y."/>
            <person name="Omidvar V."/>
            <person name="Sperschneider J."/>
            <person name="Schwessinger B."/>
            <person name="Raley C."/>
            <person name="Palmer J.M."/>
            <person name="Garnica D."/>
            <person name="Upadhyaya N."/>
            <person name="Rathjen J."/>
            <person name="Taylor J.M."/>
            <person name="Park R.F."/>
            <person name="Dodds P.N."/>
            <person name="Hirsch C.D."/>
            <person name="Kianian S.F."/>
            <person name="Figueroa M."/>
        </authorList>
    </citation>
    <scope>NUCLEOTIDE SEQUENCE [LARGE SCALE GENOMIC DNA]</scope>
    <source>
        <strain evidence="2">12SD80</strain>
    </source>
</reference>
<evidence type="ECO:0000256" key="1">
    <source>
        <dbReference type="SAM" id="MobiDB-lite"/>
    </source>
</evidence>
<evidence type="ECO:0000313" key="3">
    <source>
        <dbReference type="Proteomes" id="UP000235392"/>
    </source>
</evidence>
<feature type="region of interest" description="Disordered" evidence="1">
    <location>
        <begin position="225"/>
        <end position="265"/>
    </location>
</feature>
<feature type="compositionally biased region" description="Polar residues" evidence="1">
    <location>
        <begin position="187"/>
        <end position="198"/>
    </location>
</feature>
<feature type="region of interest" description="Disordered" evidence="1">
    <location>
        <begin position="159"/>
        <end position="198"/>
    </location>
</feature>
<protein>
    <submittedName>
        <fullName evidence="2">Uncharacterized protein</fullName>
    </submittedName>
</protein>
<dbReference type="EMBL" id="PGCI01000472">
    <property type="protein sequence ID" value="PLW26299.1"/>
    <property type="molecule type" value="Genomic_DNA"/>
</dbReference>
<evidence type="ECO:0000313" key="2">
    <source>
        <dbReference type="EMBL" id="PLW26299.1"/>
    </source>
</evidence>
<accession>A0A2N5TLB5</accession>
<sequence>MLRIITRIVTNSQIPEVSVPALPVAVSDHQVPEPEFDCNDPLAHSLDSDRDSKSSTSGCESSVISKQHSRTRDAPNPGNSSARSFSGSQPLTRSATAKRKHATGMRDWPHPSELSIDQLKEYLDQFDILYQSHDRPPLLIAKYKLLRVNCLGVLEPRAQTKRGQKSGLSSDREAGPSDRRRQRTRQHTSPCQRTSAVASKSDFNFVPSQVFNFLPCNLPERTQAKISDKISPGRVSQPPIRFSQLSAMMPPVPPPPNNPPPSQLN</sequence>
<proteinExistence type="predicted"/>
<feature type="compositionally biased region" description="Polar residues" evidence="1">
    <location>
        <begin position="77"/>
        <end position="95"/>
    </location>
</feature>
<feature type="region of interest" description="Disordered" evidence="1">
    <location>
        <begin position="31"/>
        <end position="111"/>
    </location>
</feature>
<comment type="caution">
    <text evidence="2">The sequence shown here is derived from an EMBL/GenBank/DDBJ whole genome shotgun (WGS) entry which is preliminary data.</text>
</comment>
<dbReference type="AlphaFoldDB" id="A0A2N5TLB5"/>
<name>A0A2N5TLB5_9BASI</name>
<gene>
    <name evidence="2" type="ORF">PCASD_26342</name>
</gene>
<feature type="compositionally biased region" description="Basic and acidic residues" evidence="1">
    <location>
        <begin position="170"/>
        <end position="179"/>
    </location>
</feature>